<keyword evidence="2" id="KW-1185">Reference proteome</keyword>
<evidence type="ECO:0000313" key="1">
    <source>
        <dbReference type="EMBL" id="CAJ2634533.1"/>
    </source>
</evidence>
<evidence type="ECO:0000313" key="2">
    <source>
        <dbReference type="Proteomes" id="UP001177021"/>
    </source>
</evidence>
<name>A0ACB0IPV6_TRIPR</name>
<gene>
    <name evidence="1" type="ORF">MILVUS5_LOCUS5410</name>
</gene>
<dbReference type="EMBL" id="CASHSV030000002">
    <property type="protein sequence ID" value="CAJ2634533.1"/>
    <property type="molecule type" value="Genomic_DNA"/>
</dbReference>
<reference evidence="1" key="1">
    <citation type="submission" date="2023-10" db="EMBL/GenBank/DDBJ databases">
        <authorList>
            <person name="Rodriguez Cubillos JULIANA M."/>
            <person name="De Vega J."/>
        </authorList>
    </citation>
    <scope>NUCLEOTIDE SEQUENCE</scope>
</reference>
<comment type="caution">
    <text evidence="1">The sequence shown here is derived from an EMBL/GenBank/DDBJ whole genome shotgun (WGS) entry which is preliminary data.</text>
</comment>
<protein>
    <submittedName>
        <fullName evidence="1">Uncharacterized protein</fullName>
    </submittedName>
</protein>
<organism evidence="1 2">
    <name type="scientific">Trifolium pratense</name>
    <name type="common">Red clover</name>
    <dbReference type="NCBI Taxonomy" id="57577"/>
    <lineage>
        <taxon>Eukaryota</taxon>
        <taxon>Viridiplantae</taxon>
        <taxon>Streptophyta</taxon>
        <taxon>Embryophyta</taxon>
        <taxon>Tracheophyta</taxon>
        <taxon>Spermatophyta</taxon>
        <taxon>Magnoliopsida</taxon>
        <taxon>eudicotyledons</taxon>
        <taxon>Gunneridae</taxon>
        <taxon>Pentapetalae</taxon>
        <taxon>rosids</taxon>
        <taxon>fabids</taxon>
        <taxon>Fabales</taxon>
        <taxon>Fabaceae</taxon>
        <taxon>Papilionoideae</taxon>
        <taxon>50 kb inversion clade</taxon>
        <taxon>NPAAA clade</taxon>
        <taxon>Hologalegina</taxon>
        <taxon>IRL clade</taxon>
        <taxon>Trifolieae</taxon>
        <taxon>Trifolium</taxon>
    </lineage>
</organism>
<proteinExistence type="predicted"/>
<accession>A0ACB0IPV6</accession>
<dbReference type="Proteomes" id="UP001177021">
    <property type="component" value="Unassembled WGS sequence"/>
</dbReference>
<sequence>MKYRESMVIHVRWLPPSGNFVKLNTDGAHKDRVSARCGGVIRDSQGEWLGGFAKGVGSCSAFVVELWGVFERLKYAKSLGFMAIELNIDSSVVVQVIKTDRLKGSVDMTLVRNI</sequence>